<dbReference type="Gene3D" id="3.40.630.30">
    <property type="match status" value="1"/>
</dbReference>
<gene>
    <name evidence="2" type="ORF">SAMN04488518_102353</name>
</gene>
<comment type="caution">
    <text evidence="2">The sequence shown here is derived from an EMBL/GenBank/DDBJ whole genome shotgun (WGS) entry which is preliminary data.</text>
</comment>
<dbReference type="InterPro" id="IPR016181">
    <property type="entry name" value="Acyl_CoA_acyltransferase"/>
</dbReference>
<sequence length="277" mass="31011">MGNGQDLAQTLGVRSDLLVERSVSEVVVHPDRIVLRIPDEPHYWAGNMVFFRGDKVDPEQQIAQFRKDLPEAAHTMFGWDTPDMKIGPEHAPFSRFGYELEQIDVLSLAQPLNRAPTPDGINIRPIETEEDWKQVIALQIDTAVEQGYDRDSFGIYVSKRFESRRRQIKAGLANWFGAFDGDLLVADLGIYADAAVSRFQEVETRPSHRKHGICAALVTVGVDWAKAQAPETIPVLQAHSDGPAGRIYRRCGFEHRETLVLAILPPQGTFERPADTA</sequence>
<evidence type="ECO:0000259" key="1">
    <source>
        <dbReference type="PROSITE" id="PS51186"/>
    </source>
</evidence>
<evidence type="ECO:0000313" key="2">
    <source>
        <dbReference type="EMBL" id="SFK14116.1"/>
    </source>
</evidence>
<dbReference type="PROSITE" id="PS51186">
    <property type="entry name" value="GNAT"/>
    <property type="match status" value="1"/>
</dbReference>
<protein>
    <submittedName>
        <fullName evidence="2">Acetyltransferase (GNAT) domain-containing protein</fullName>
    </submittedName>
</protein>
<evidence type="ECO:0000313" key="3">
    <source>
        <dbReference type="Proteomes" id="UP000199598"/>
    </source>
</evidence>
<dbReference type="RefSeq" id="WP_208860117.1">
    <property type="nucleotide sequence ID" value="NZ_FOSK01000002.1"/>
</dbReference>
<accession>A0A1I3X5I0</accession>
<dbReference type="EMBL" id="FOSK01000002">
    <property type="protein sequence ID" value="SFK14116.1"/>
    <property type="molecule type" value="Genomic_DNA"/>
</dbReference>
<name>A0A1I3X5I0_9HYPH</name>
<dbReference type="SUPFAM" id="SSF55729">
    <property type="entry name" value="Acyl-CoA N-acyltransferases (Nat)"/>
    <property type="match status" value="1"/>
</dbReference>
<dbReference type="InterPro" id="IPR000182">
    <property type="entry name" value="GNAT_dom"/>
</dbReference>
<feature type="domain" description="N-acetyltransferase" evidence="1">
    <location>
        <begin position="121"/>
        <end position="275"/>
    </location>
</feature>
<proteinExistence type="predicted"/>
<dbReference type="Proteomes" id="UP000199598">
    <property type="component" value="Unassembled WGS sequence"/>
</dbReference>
<organism evidence="2 3">
    <name type="scientific">Pseudovibrio ascidiaceicola</name>
    <dbReference type="NCBI Taxonomy" id="285279"/>
    <lineage>
        <taxon>Bacteria</taxon>
        <taxon>Pseudomonadati</taxon>
        <taxon>Pseudomonadota</taxon>
        <taxon>Alphaproteobacteria</taxon>
        <taxon>Hyphomicrobiales</taxon>
        <taxon>Stappiaceae</taxon>
        <taxon>Pseudovibrio</taxon>
    </lineage>
</organism>
<dbReference type="Pfam" id="PF00583">
    <property type="entry name" value="Acetyltransf_1"/>
    <property type="match status" value="1"/>
</dbReference>
<keyword evidence="3" id="KW-1185">Reference proteome</keyword>
<reference evidence="2 3" key="1">
    <citation type="submission" date="2016-10" db="EMBL/GenBank/DDBJ databases">
        <authorList>
            <person name="Varghese N."/>
            <person name="Submissions S."/>
        </authorList>
    </citation>
    <scope>NUCLEOTIDE SEQUENCE [LARGE SCALE GENOMIC DNA]</scope>
    <source>
        <strain evidence="2 3">DSM 16392</strain>
    </source>
</reference>